<evidence type="ECO:0000313" key="11">
    <source>
        <dbReference type="EMBL" id="MBD1401012.1"/>
    </source>
</evidence>
<evidence type="ECO:0000256" key="9">
    <source>
        <dbReference type="RuleBase" id="RU365103"/>
    </source>
</evidence>
<keyword evidence="9" id="KW-0812">Transmembrane</keyword>
<evidence type="ECO:0000259" key="10">
    <source>
        <dbReference type="Pfam" id="PF04413"/>
    </source>
</evidence>
<dbReference type="Proteomes" id="UP000632828">
    <property type="component" value="Unassembled WGS sequence"/>
</dbReference>
<dbReference type="PANTHER" id="PTHR42755">
    <property type="entry name" value="3-DEOXY-MANNO-OCTULOSONATE CYTIDYLYLTRANSFERASE"/>
    <property type="match status" value="1"/>
</dbReference>
<feature type="site" description="Transition state stabilizer" evidence="8">
    <location>
        <position position="132"/>
    </location>
</feature>
<dbReference type="GO" id="GO:0043842">
    <property type="term" value="F:Kdo transferase activity"/>
    <property type="evidence" value="ECO:0007669"/>
    <property type="project" value="UniProtKB-EC"/>
</dbReference>
<evidence type="ECO:0000256" key="2">
    <source>
        <dbReference type="ARBA" id="ARBA00012621"/>
    </source>
</evidence>
<name>A0A8J6ULE4_9BACT</name>
<evidence type="ECO:0000256" key="7">
    <source>
        <dbReference type="PIRSR" id="PIRSR639901-1"/>
    </source>
</evidence>
<comment type="catalytic activity">
    <reaction evidence="6 9">
        <text>lipid IVA (E. coli) + CMP-3-deoxy-beta-D-manno-octulosonate = alpha-Kdo-(2-&gt;6)-lipid IVA (E. coli) + CMP + H(+)</text>
        <dbReference type="Rhea" id="RHEA:28066"/>
        <dbReference type="ChEBI" id="CHEBI:15378"/>
        <dbReference type="ChEBI" id="CHEBI:58603"/>
        <dbReference type="ChEBI" id="CHEBI:60364"/>
        <dbReference type="ChEBI" id="CHEBI:60377"/>
        <dbReference type="ChEBI" id="CHEBI:85987"/>
        <dbReference type="EC" id="2.4.99.12"/>
    </reaction>
</comment>
<evidence type="ECO:0000256" key="1">
    <source>
        <dbReference type="ARBA" id="ARBA00004713"/>
    </source>
</evidence>
<dbReference type="EC" id="2.4.99.12" evidence="2 9"/>
<comment type="subcellular location">
    <subcellularLocation>
        <location evidence="9">Cell membrane</location>
    </subcellularLocation>
</comment>
<organism evidence="11 12">
    <name type="scientific">Pelovirga terrestris</name>
    <dbReference type="NCBI Taxonomy" id="2771352"/>
    <lineage>
        <taxon>Bacteria</taxon>
        <taxon>Pseudomonadati</taxon>
        <taxon>Thermodesulfobacteriota</taxon>
        <taxon>Desulfuromonadia</taxon>
        <taxon>Geobacterales</taxon>
        <taxon>Geobacteraceae</taxon>
        <taxon>Pelovirga</taxon>
    </lineage>
</organism>
<dbReference type="GO" id="GO:0009244">
    <property type="term" value="P:lipopolysaccharide core region biosynthetic process"/>
    <property type="evidence" value="ECO:0007669"/>
    <property type="project" value="UniProtKB-UniRule"/>
</dbReference>
<evidence type="ECO:0000256" key="4">
    <source>
        <dbReference type="ARBA" id="ARBA00022679"/>
    </source>
</evidence>
<dbReference type="PANTHER" id="PTHR42755:SF1">
    <property type="entry name" value="3-DEOXY-D-MANNO-OCTULOSONIC ACID TRANSFERASE, MITOCHONDRIAL-RELATED"/>
    <property type="match status" value="1"/>
</dbReference>
<comment type="caution">
    <text evidence="11">The sequence shown here is derived from an EMBL/GenBank/DDBJ whole genome shotgun (WGS) entry which is preliminary data.</text>
</comment>
<comment type="pathway">
    <text evidence="1 9">Bacterial outer membrane biogenesis; LPS core biosynthesis.</text>
</comment>
<dbReference type="UniPathway" id="UPA00958"/>
<evidence type="ECO:0000313" key="12">
    <source>
        <dbReference type="Proteomes" id="UP000632828"/>
    </source>
</evidence>
<proteinExistence type="inferred from homology"/>
<dbReference type="Gene3D" id="3.40.50.2000">
    <property type="entry name" value="Glycogen Phosphorylase B"/>
    <property type="match status" value="1"/>
</dbReference>
<accession>A0A8J6ULE4</accession>
<dbReference type="AlphaFoldDB" id="A0A8J6ULE4"/>
<comment type="similarity">
    <text evidence="9">Belongs to the glycosyltransferase group 1 family.</text>
</comment>
<keyword evidence="9" id="KW-1003">Cell membrane</keyword>
<sequence length="431" mass="48829">MYLLYNLVLFISGLVLIPYYWLYGFRHGRSHRSIRARLGYYTADQLKHFEQAIIWIHAASVGEARAVFPLLEKIRQKHPEYQILMTNMTENGHAIAQSHPDIDICIFPPFDLAWTVDRALRQIKPVAILIAETELWPNFCRQASRFDIPLLLVNGRISDRSYSRYRLIRYFLKSLFDSFSVLCMQSQADKERIVSLGADPDKTLNTGNLKYDQEIISVNSEQVFNLKQRYRVPEQALLLVAGSTHAGEEKLLIQSYLNIRSRLDKDLCLILIPRHPERRREVRSVIRDSGLECRYRNDLTATTPLQSANEVLIVDTVGEVLDLYSMADLVFIGGSLVPVGGHNLLEAPLVGKPALFGLYVQNFKEIANKLIKSGAGMQATCPAELENICIRLLNDPVTRMAMGTAGQALILENAGAVERTLEQIDRTVSLT</sequence>
<keyword evidence="9" id="KW-0472">Membrane</keyword>
<protein>
    <recommendedName>
        <fullName evidence="3 9">3-deoxy-D-manno-octulosonic acid transferase</fullName>
        <shortName evidence="9">Kdo transferase</shortName>
        <ecNumber evidence="2 9">2.4.99.12</ecNumber>
    </recommendedName>
    <alternativeName>
        <fullName evidence="5 9">Lipid IV(A) 3-deoxy-D-manno-octulosonic acid transferase</fullName>
    </alternativeName>
</protein>
<dbReference type="GO" id="GO:0009245">
    <property type="term" value="P:lipid A biosynthetic process"/>
    <property type="evidence" value="ECO:0007669"/>
    <property type="project" value="TreeGrafter"/>
</dbReference>
<feature type="transmembrane region" description="Helical" evidence="9">
    <location>
        <begin position="6"/>
        <end position="25"/>
    </location>
</feature>
<feature type="domain" description="3-deoxy-D-manno-octulosonic-acid transferase N-terminal" evidence="10">
    <location>
        <begin position="33"/>
        <end position="213"/>
    </location>
</feature>
<gene>
    <name evidence="11" type="ORF">ICT70_10035</name>
</gene>
<evidence type="ECO:0000256" key="6">
    <source>
        <dbReference type="ARBA" id="ARBA00049183"/>
    </source>
</evidence>
<dbReference type="EMBL" id="JACWUN010000010">
    <property type="protein sequence ID" value="MBD1401012.1"/>
    <property type="molecule type" value="Genomic_DNA"/>
</dbReference>
<evidence type="ECO:0000256" key="8">
    <source>
        <dbReference type="PIRSR" id="PIRSR639901-2"/>
    </source>
</evidence>
<dbReference type="Gene3D" id="3.40.50.11720">
    <property type="entry name" value="3-Deoxy-D-manno-octulosonic-acid transferase, N-terminal domain"/>
    <property type="match status" value="1"/>
</dbReference>
<keyword evidence="4 9" id="KW-0808">Transferase</keyword>
<dbReference type="SUPFAM" id="SSF53756">
    <property type="entry name" value="UDP-Glycosyltransferase/glycogen phosphorylase"/>
    <property type="match status" value="1"/>
</dbReference>
<feature type="site" description="Transition state stabilizer" evidence="8">
    <location>
        <position position="210"/>
    </location>
</feature>
<dbReference type="Pfam" id="PF04413">
    <property type="entry name" value="Glycos_transf_N"/>
    <property type="match status" value="1"/>
</dbReference>
<feature type="active site" description="Proton acceptor" evidence="7">
    <location>
        <position position="63"/>
    </location>
</feature>
<keyword evidence="9" id="KW-0448">Lipopolysaccharide biosynthesis</keyword>
<dbReference type="RefSeq" id="WP_191156143.1">
    <property type="nucleotide sequence ID" value="NZ_JACWUN010000010.1"/>
</dbReference>
<comment type="function">
    <text evidence="9">Involved in lipopolysaccharide (LPS) biosynthesis. Catalyzes the transfer of 3-deoxy-D-manno-octulosonate (Kdo) residue(s) from CMP-Kdo to lipid IV(A), the tetraacyldisaccharide-1,4'-bisphosphate precursor of lipid A.</text>
</comment>
<evidence type="ECO:0000256" key="5">
    <source>
        <dbReference type="ARBA" id="ARBA00031445"/>
    </source>
</evidence>
<evidence type="ECO:0000256" key="3">
    <source>
        <dbReference type="ARBA" id="ARBA00019077"/>
    </source>
</evidence>
<dbReference type="InterPro" id="IPR039901">
    <property type="entry name" value="Kdotransferase"/>
</dbReference>
<keyword evidence="12" id="KW-1185">Reference proteome</keyword>
<keyword evidence="9" id="KW-1133">Transmembrane helix</keyword>
<dbReference type="InterPro" id="IPR007507">
    <property type="entry name" value="Glycos_transf_N"/>
</dbReference>
<dbReference type="GO" id="GO:0005886">
    <property type="term" value="C:plasma membrane"/>
    <property type="evidence" value="ECO:0007669"/>
    <property type="project" value="UniProtKB-SubCell"/>
</dbReference>
<reference evidence="11" key="1">
    <citation type="submission" date="2020-09" db="EMBL/GenBank/DDBJ databases">
        <title>Pelobacter alkaliphilus sp. nov., a novel anaerobic arsenate-reducing bacterium from terrestrial mud volcano.</title>
        <authorList>
            <person name="Khomyakova M.A."/>
            <person name="Merkel A.Y."/>
            <person name="Slobodkin A.I."/>
        </authorList>
    </citation>
    <scope>NUCLEOTIDE SEQUENCE</scope>
    <source>
        <strain evidence="11">M08fum</strain>
    </source>
</reference>
<dbReference type="InterPro" id="IPR038107">
    <property type="entry name" value="Glycos_transf_N_sf"/>
</dbReference>